<dbReference type="Proteomes" id="UP000291819">
    <property type="component" value="Unassembled WGS sequence"/>
</dbReference>
<feature type="transmembrane region" description="Helical" evidence="7">
    <location>
        <begin position="21"/>
        <end position="39"/>
    </location>
</feature>
<dbReference type="Gene3D" id="3.40.50.620">
    <property type="entry name" value="HUPs"/>
    <property type="match status" value="1"/>
</dbReference>
<dbReference type="PANTHER" id="PTHR11706">
    <property type="entry name" value="SOLUTE CARRIER PROTEIN FAMILY 11 MEMBER"/>
    <property type="match status" value="1"/>
</dbReference>
<dbReference type="InterPro" id="IPR006016">
    <property type="entry name" value="UspA"/>
</dbReference>
<dbReference type="NCBIfam" id="NF037982">
    <property type="entry name" value="Nramp_1"/>
    <property type="match status" value="1"/>
</dbReference>
<comment type="subcellular location">
    <subcellularLocation>
        <location evidence="7">Cell membrane</location>
        <topology evidence="7">Multi-pass membrane protein</topology>
    </subcellularLocation>
    <subcellularLocation>
        <location evidence="1">Membrane</location>
        <topology evidence="1">Multi-pass membrane protein</topology>
    </subcellularLocation>
</comment>
<dbReference type="OrthoDB" id="9787548at2"/>
<comment type="similarity">
    <text evidence="7">Belongs to the NRAMP family.</text>
</comment>
<evidence type="ECO:0000256" key="6">
    <source>
        <dbReference type="ARBA" id="ARBA00023136"/>
    </source>
</evidence>
<accession>A0A4Q9H9W9</accession>
<feature type="transmembrane region" description="Helical" evidence="7">
    <location>
        <begin position="339"/>
        <end position="357"/>
    </location>
</feature>
<evidence type="ECO:0000256" key="5">
    <source>
        <dbReference type="ARBA" id="ARBA00022989"/>
    </source>
</evidence>
<feature type="transmembrane region" description="Helical" evidence="7">
    <location>
        <begin position="404"/>
        <end position="422"/>
    </location>
</feature>
<keyword evidence="2 7" id="KW-0813">Transport</keyword>
<feature type="transmembrane region" description="Helical" evidence="7">
    <location>
        <begin position="434"/>
        <end position="457"/>
    </location>
</feature>
<feature type="transmembrane region" description="Helical" evidence="7">
    <location>
        <begin position="202"/>
        <end position="221"/>
    </location>
</feature>
<gene>
    <name evidence="7 9" type="primary">mntH</name>
    <name evidence="9" type="ORF">EYS08_17810</name>
</gene>
<keyword evidence="7" id="KW-0406">Ion transport</keyword>
<dbReference type="GO" id="GO:0015086">
    <property type="term" value="F:cadmium ion transmembrane transporter activity"/>
    <property type="evidence" value="ECO:0007669"/>
    <property type="project" value="TreeGrafter"/>
</dbReference>
<dbReference type="PANTHER" id="PTHR11706:SF33">
    <property type="entry name" value="NATURAL RESISTANCE-ASSOCIATED MACROPHAGE PROTEIN 2"/>
    <property type="match status" value="1"/>
</dbReference>
<dbReference type="HAMAP" id="MF_00221">
    <property type="entry name" value="NRAMP"/>
    <property type="match status" value="1"/>
</dbReference>
<dbReference type="EMBL" id="SIXF01000020">
    <property type="protein sequence ID" value="TBO40656.1"/>
    <property type="molecule type" value="Genomic_DNA"/>
</dbReference>
<dbReference type="GO" id="GO:0046872">
    <property type="term" value="F:metal ion binding"/>
    <property type="evidence" value="ECO:0007669"/>
    <property type="project" value="UniProtKB-UniRule"/>
</dbReference>
<feature type="transmembrane region" description="Helical" evidence="7">
    <location>
        <begin position="242"/>
        <end position="272"/>
    </location>
</feature>
<dbReference type="GO" id="GO:0005384">
    <property type="term" value="F:manganese ion transmembrane transporter activity"/>
    <property type="evidence" value="ECO:0007669"/>
    <property type="project" value="TreeGrafter"/>
</dbReference>
<dbReference type="SUPFAM" id="SSF52402">
    <property type="entry name" value="Adenine nucleotide alpha hydrolases-like"/>
    <property type="match status" value="1"/>
</dbReference>
<name>A0A4Q9H9W9_9SPHI</name>
<evidence type="ECO:0000256" key="1">
    <source>
        <dbReference type="ARBA" id="ARBA00004141"/>
    </source>
</evidence>
<organism evidence="9 10">
    <name type="scientific">Pedobacter kyonggii</name>
    <dbReference type="NCBI Taxonomy" id="1926871"/>
    <lineage>
        <taxon>Bacteria</taxon>
        <taxon>Pseudomonadati</taxon>
        <taxon>Bacteroidota</taxon>
        <taxon>Sphingobacteriia</taxon>
        <taxon>Sphingobacteriales</taxon>
        <taxon>Sphingobacteriaceae</taxon>
        <taxon>Pedobacter</taxon>
    </lineage>
</organism>
<keyword evidence="3 7" id="KW-0812">Transmembrane</keyword>
<dbReference type="InterPro" id="IPR014729">
    <property type="entry name" value="Rossmann-like_a/b/a_fold"/>
</dbReference>
<feature type="transmembrane region" description="Helical" evidence="7">
    <location>
        <begin position="363"/>
        <end position="384"/>
    </location>
</feature>
<dbReference type="CDD" id="cd00293">
    <property type="entry name" value="USP-like"/>
    <property type="match status" value="1"/>
</dbReference>
<dbReference type="NCBIfam" id="NF001923">
    <property type="entry name" value="PRK00701.1"/>
    <property type="match status" value="1"/>
</dbReference>
<keyword evidence="6 7" id="KW-0472">Membrane</keyword>
<feature type="transmembrane region" description="Helical" evidence="7">
    <location>
        <begin position="59"/>
        <end position="82"/>
    </location>
</feature>
<comment type="caution">
    <text evidence="9">The sequence shown here is derived from an EMBL/GenBank/DDBJ whole genome shotgun (WGS) entry which is preliminary data.</text>
</comment>
<comment type="caution">
    <text evidence="7">Lacks conserved residue(s) required for the propagation of feature annotation.</text>
</comment>
<feature type="transmembrane region" description="Helical" evidence="7">
    <location>
        <begin position="292"/>
        <end position="318"/>
    </location>
</feature>
<evidence type="ECO:0000256" key="3">
    <source>
        <dbReference type="ARBA" id="ARBA00022692"/>
    </source>
</evidence>
<keyword evidence="7" id="KW-1003">Cell membrane</keyword>
<dbReference type="GO" id="GO:0005886">
    <property type="term" value="C:plasma membrane"/>
    <property type="evidence" value="ECO:0007669"/>
    <property type="project" value="UniProtKB-SubCell"/>
</dbReference>
<evidence type="ECO:0000259" key="8">
    <source>
        <dbReference type="Pfam" id="PF00582"/>
    </source>
</evidence>
<keyword evidence="5 7" id="KW-1133">Transmembrane helix</keyword>
<dbReference type="GO" id="GO:0015293">
    <property type="term" value="F:symporter activity"/>
    <property type="evidence" value="ECO:0007669"/>
    <property type="project" value="UniProtKB-UniRule"/>
</dbReference>
<proteinExistence type="inferred from homology"/>
<reference evidence="9 10" key="1">
    <citation type="submission" date="2019-02" db="EMBL/GenBank/DDBJ databases">
        <title>Pedobacter kyonggii whole genome sequence analysis.</title>
        <authorList>
            <person name="Dahal R.H."/>
        </authorList>
    </citation>
    <scope>NUCLEOTIDE SEQUENCE [LARGE SCALE GENOMIC DNA]</scope>
    <source>
        <strain evidence="9 10">K-4-11-1</strain>
    </source>
</reference>
<dbReference type="PRINTS" id="PR00447">
    <property type="entry name" value="NATRESASSCMP"/>
</dbReference>
<dbReference type="Pfam" id="PF01566">
    <property type="entry name" value="Nramp"/>
    <property type="match status" value="1"/>
</dbReference>
<dbReference type="GO" id="GO:0034755">
    <property type="term" value="P:iron ion transmembrane transport"/>
    <property type="evidence" value="ECO:0007669"/>
    <property type="project" value="TreeGrafter"/>
</dbReference>
<evidence type="ECO:0000313" key="10">
    <source>
        <dbReference type="Proteomes" id="UP000291819"/>
    </source>
</evidence>
<protein>
    <recommendedName>
        <fullName evidence="7">Divalent metal cation transporter MntH</fullName>
    </recommendedName>
</protein>
<evidence type="ECO:0000256" key="7">
    <source>
        <dbReference type="HAMAP-Rule" id="MF_00221"/>
    </source>
</evidence>
<dbReference type="Pfam" id="PF00582">
    <property type="entry name" value="Usp"/>
    <property type="match status" value="1"/>
</dbReference>
<feature type="transmembrane region" description="Helical" evidence="7">
    <location>
        <begin position="163"/>
        <end position="182"/>
    </location>
</feature>
<feature type="domain" description="UspA" evidence="8">
    <location>
        <begin position="488"/>
        <end position="621"/>
    </location>
</feature>
<feature type="transmembrane region" description="Helical" evidence="7">
    <location>
        <begin position="131"/>
        <end position="151"/>
    </location>
</feature>
<comment type="function">
    <text evidence="7">H(+)-stimulated, divalent metal cation uptake system.</text>
</comment>
<feature type="transmembrane region" description="Helical" evidence="7">
    <location>
        <begin position="102"/>
        <end position="125"/>
    </location>
</feature>
<evidence type="ECO:0000256" key="2">
    <source>
        <dbReference type="ARBA" id="ARBA00022448"/>
    </source>
</evidence>
<keyword evidence="4 7" id="KW-0769">Symport</keyword>
<sequence length="621" mass="68283">MAKTESLSEVHQSVNTDKRKGWRRILAFIGPAYLISVGYMDPGNWATDLAGGSKFGYQLIWVLLMSNLIALLLQSLSARLGIVRGLDLAQASKQAYPRWANIPLFGLAQTAIIACDLAEIIGMAIGLQLLFGLPLIWGISITIFDTILLLFLLNKGMRAMEGFIVSMVFIVGISFLVEMFIVEPSLKEVAKGFEPSILNGDALYIAIGIIGATVMPHNLYLHSSLVQTRKIERSNKGIKEALKFNLIDTTVALNLAFFVNAAILILAAAAFYKNGLHEVAEIQDAHKLLSNIFGNVAPTLFAIALIAAGQSSTVTGTLAGQIIMEGHINLRIQPWLRRMITRLLAIIPAFFTILHYGENALGGLLVLSQVVLSLQLGFAIIPLIHFTSDKKLMKDFAIKPWVKILAWASALAIIALNVKLVIEEISGWAKEANNWWIYVIVIPALILVVLLLLYVFFHPLIEKKKNASKQLVPHGNALDIGKIDKISYKRIGIAVDFSKNDRNTIRHALIQGGKDAHYYLIHVVETAAARYLGNEVMDHETQSDAANLEKYRANLEDLGYDSTPFIGFGSTGKAIADISNKNEMELLVMGAHGHKGLKDLIFGTTVDSVRHKVNIPVLIIR</sequence>
<evidence type="ECO:0000313" key="9">
    <source>
        <dbReference type="EMBL" id="TBO40656.1"/>
    </source>
</evidence>
<dbReference type="NCBIfam" id="TIGR01197">
    <property type="entry name" value="nramp"/>
    <property type="match status" value="1"/>
</dbReference>
<dbReference type="AlphaFoldDB" id="A0A4Q9H9W9"/>
<keyword evidence="10" id="KW-1185">Reference proteome</keyword>
<dbReference type="InterPro" id="IPR001046">
    <property type="entry name" value="NRAMP_fam"/>
</dbReference>
<evidence type="ECO:0000256" key="4">
    <source>
        <dbReference type="ARBA" id="ARBA00022847"/>
    </source>
</evidence>
<dbReference type="RefSeq" id="WP_131031377.1">
    <property type="nucleotide sequence ID" value="NZ_SIXF01000020.1"/>
</dbReference>